<feature type="domain" description="OmpR/PhoB-type" evidence="8">
    <location>
        <begin position="60"/>
        <end position="166"/>
    </location>
</feature>
<keyword evidence="10" id="KW-1185">Reference proteome</keyword>
<keyword evidence="4 6" id="KW-0238">DNA-binding</keyword>
<dbReference type="SUPFAM" id="SSF48452">
    <property type="entry name" value="TPR-like"/>
    <property type="match status" value="3"/>
</dbReference>
<dbReference type="InterPro" id="IPR019734">
    <property type="entry name" value="TPR_rpt"/>
</dbReference>
<dbReference type="Gene3D" id="3.40.50.300">
    <property type="entry name" value="P-loop containing nucleotide triphosphate hydrolases"/>
    <property type="match status" value="1"/>
</dbReference>
<sequence>MSFEMVGAALHCVAFPVPDQGEPLCPPVSVPLSGSQSCLCHHVGTRCNADEFLMMYGIGGWEMDSGPPQRLRIAVLGPLQAWRDGAPLDLGPVRRQAVLAALLLRQGAVVSHGQLLDGVWGSEPPTSGHKVLASHVNPLRRALDAERTRHTESVIRSGKGWYRFVADGIRLDVADVTELGDAALRTKASGDLDTATDKLSAALALFRGEPLANLSGPYAQAERERLSERRRMLRLERLDCLVRLGRFGDALDDLAVMSASDQYDESLVALRMRALYGCARQAEALNAYADMRVRLRDELGVDPGEELRRVYEAVLRQDGSCLLDPAVPPAPTLSRLTHRDDPAAAAPSRPGPPVRSGPPTRDSTPLVPAELPHDAAGFVGRTDELARLHALLPPEEGQGPTKTVVISAIGGAAGIGKTALAVHWAHQVRDRFPDGQLYVNLHGFDHDRPPLKAGEALELLLRSLGLGAPEIPLNAEAQARVYRTLLADQRLLLLLDNAASAEQVRPLLPGSASCCVVVTSRNRLGDLVARDGAHTLPLDFLPPAEAFALLSQTLGADRVNAEPLAADELIRLCGSLPLALRVAAARLAGDPGLRLADLVAEMSAGNRLDALEPDDVDNSPLRTAFSASFRVLSFAARRLFRLLGLFPGPDFTAEVAASLLDVPLPQARRLLSGLAAAHLVESATSGRYRFHDLLREYAQDRAQVEETAADRDAALNRVLIWYLSAARAVGGSWLFPELPPELVPGDQPGVPPAAGAGRWLDAERANLLAVIHHAGRHGPRPVAWHLANALFGYFWLHLPRATWQDTAQTALDAATAEGDQFGQAAMHSSLGLLKSDRGRGRQAMEHHRRVREISRELGWAAGEAAGLGGMAQAEWSMARLDSARKHVTTGLRIARGAGNLHLEALGLVVLGVTCRDLGRLGEAAEHLESAISRNKEIGWNDHSLALQNLGWVYWELGRLTDGLDALGPWITPATKGGYRNDRAMMLDAVARINIELGRHDEALEQAERAFAMGKDRGRRWIQAGSLNTIAAAHRRLAQFDRSVRVGRQALALARESGYRRIEADCALGLSLTHKELGRYDEARSHAEQALGLARDHSFRVVEGQVLTALCETAESEAAHSTVVTLGLQALAIHRQTGHQLGEARTLAVLSRSLHKNEDAAAGPMRQQALDVFSRVGVPEEEYKDLDW</sequence>
<dbReference type="InterPro" id="IPR036388">
    <property type="entry name" value="WH-like_DNA-bd_sf"/>
</dbReference>
<dbReference type="SMART" id="SM00862">
    <property type="entry name" value="Trans_reg_C"/>
    <property type="match status" value="1"/>
</dbReference>
<feature type="DNA-binding region" description="OmpR/PhoB-type" evidence="6">
    <location>
        <begin position="60"/>
        <end position="166"/>
    </location>
</feature>
<dbReference type="SMART" id="SM01043">
    <property type="entry name" value="BTAD"/>
    <property type="match status" value="1"/>
</dbReference>
<protein>
    <submittedName>
        <fullName evidence="9">AfsR/SARP family transcriptional regulator</fullName>
    </submittedName>
</protein>
<dbReference type="Gene3D" id="1.25.40.10">
    <property type="entry name" value="Tetratricopeptide repeat domain"/>
    <property type="match status" value="3"/>
</dbReference>
<dbReference type="PANTHER" id="PTHR35807:SF1">
    <property type="entry name" value="TRANSCRIPTIONAL REGULATOR REDD"/>
    <property type="match status" value="1"/>
</dbReference>
<evidence type="ECO:0000256" key="5">
    <source>
        <dbReference type="ARBA" id="ARBA00023163"/>
    </source>
</evidence>
<dbReference type="SUPFAM" id="SSF52540">
    <property type="entry name" value="P-loop containing nucleoside triphosphate hydrolases"/>
    <property type="match status" value="1"/>
</dbReference>
<evidence type="ECO:0000256" key="3">
    <source>
        <dbReference type="ARBA" id="ARBA00023015"/>
    </source>
</evidence>
<keyword evidence="2" id="KW-0902">Two-component regulatory system</keyword>
<dbReference type="Gene3D" id="1.10.10.10">
    <property type="entry name" value="Winged helix-like DNA-binding domain superfamily/Winged helix DNA-binding domain"/>
    <property type="match status" value="1"/>
</dbReference>
<dbReference type="InterPro" id="IPR005158">
    <property type="entry name" value="BTAD"/>
</dbReference>
<dbReference type="PANTHER" id="PTHR35807">
    <property type="entry name" value="TRANSCRIPTIONAL REGULATOR REDD-RELATED"/>
    <property type="match status" value="1"/>
</dbReference>
<dbReference type="InterPro" id="IPR051677">
    <property type="entry name" value="AfsR-DnrI-RedD_regulator"/>
</dbReference>
<proteinExistence type="inferred from homology"/>
<dbReference type="InterPro" id="IPR011990">
    <property type="entry name" value="TPR-like_helical_dom_sf"/>
</dbReference>
<dbReference type="SMART" id="SM00028">
    <property type="entry name" value="TPR"/>
    <property type="match status" value="6"/>
</dbReference>
<dbReference type="CDD" id="cd15831">
    <property type="entry name" value="BTAD"/>
    <property type="match status" value="1"/>
</dbReference>
<keyword evidence="5" id="KW-0804">Transcription</keyword>
<evidence type="ECO:0000313" key="10">
    <source>
        <dbReference type="Proteomes" id="UP001612415"/>
    </source>
</evidence>
<reference evidence="9 10" key="1">
    <citation type="submission" date="2024-10" db="EMBL/GenBank/DDBJ databases">
        <title>The Natural Products Discovery Center: Release of the First 8490 Sequenced Strains for Exploring Actinobacteria Biosynthetic Diversity.</title>
        <authorList>
            <person name="Kalkreuter E."/>
            <person name="Kautsar S.A."/>
            <person name="Yang D."/>
            <person name="Bader C.D."/>
            <person name="Teijaro C.N."/>
            <person name="Fluegel L."/>
            <person name="Davis C.M."/>
            <person name="Simpson J.R."/>
            <person name="Lauterbach L."/>
            <person name="Steele A.D."/>
            <person name="Gui C."/>
            <person name="Meng S."/>
            <person name="Li G."/>
            <person name="Viehrig K."/>
            <person name="Ye F."/>
            <person name="Su P."/>
            <person name="Kiefer A.F."/>
            <person name="Nichols A."/>
            <person name="Cepeda A.J."/>
            <person name="Yan W."/>
            <person name="Fan B."/>
            <person name="Jiang Y."/>
            <person name="Adhikari A."/>
            <person name="Zheng C.-J."/>
            <person name="Schuster L."/>
            <person name="Cowan T.M."/>
            <person name="Smanski M.J."/>
            <person name="Chevrette M.G."/>
            <person name="De Carvalho L.P.S."/>
            <person name="Shen B."/>
        </authorList>
    </citation>
    <scope>NUCLEOTIDE SEQUENCE [LARGE SCALE GENOMIC DNA]</scope>
    <source>
        <strain evidence="9 10">NPDC051599</strain>
    </source>
</reference>
<comment type="similarity">
    <text evidence="1">Belongs to the AfsR/DnrI/RedD regulatory family.</text>
</comment>
<evidence type="ECO:0000313" key="9">
    <source>
        <dbReference type="EMBL" id="MFI5676758.1"/>
    </source>
</evidence>
<evidence type="ECO:0000256" key="2">
    <source>
        <dbReference type="ARBA" id="ARBA00023012"/>
    </source>
</evidence>
<dbReference type="Pfam" id="PF03704">
    <property type="entry name" value="BTAD"/>
    <property type="match status" value="1"/>
</dbReference>
<dbReference type="Proteomes" id="UP001612415">
    <property type="component" value="Unassembled WGS sequence"/>
</dbReference>
<dbReference type="RefSeq" id="WP_398657459.1">
    <property type="nucleotide sequence ID" value="NZ_JBITDC010000006.1"/>
</dbReference>
<dbReference type="Pfam" id="PF00486">
    <property type="entry name" value="Trans_reg_C"/>
    <property type="match status" value="1"/>
</dbReference>
<feature type="region of interest" description="Disordered" evidence="7">
    <location>
        <begin position="326"/>
        <end position="367"/>
    </location>
</feature>
<evidence type="ECO:0000256" key="7">
    <source>
        <dbReference type="SAM" id="MobiDB-lite"/>
    </source>
</evidence>
<dbReference type="EMBL" id="JBITDC010000006">
    <property type="protein sequence ID" value="MFI5676758.1"/>
    <property type="molecule type" value="Genomic_DNA"/>
</dbReference>
<dbReference type="SUPFAM" id="SSF46894">
    <property type="entry name" value="C-terminal effector domain of the bipartite response regulators"/>
    <property type="match status" value="1"/>
</dbReference>
<gene>
    <name evidence="9" type="ORF">ACIA8P_19115</name>
</gene>
<dbReference type="PRINTS" id="PR00364">
    <property type="entry name" value="DISEASERSIST"/>
</dbReference>
<accession>A0ABW7Y5J9</accession>
<organism evidence="9 10">
    <name type="scientific">Streptomyces cellulosae</name>
    <dbReference type="NCBI Taxonomy" id="1968"/>
    <lineage>
        <taxon>Bacteria</taxon>
        <taxon>Bacillati</taxon>
        <taxon>Actinomycetota</taxon>
        <taxon>Actinomycetes</taxon>
        <taxon>Kitasatosporales</taxon>
        <taxon>Streptomycetaceae</taxon>
        <taxon>Streptomyces</taxon>
    </lineage>
</organism>
<dbReference type="PROSITE" id="PS51755">
    <property type="entry name" value="OMPR_PHOB"/>
    <property type="match status" value="1"/>
</dbReference>
<evidence type="ECO:0000259" key="8">
    <source>
        <dbReference type="PROSITE" id="PS51755"/>
    </source>
</evidence>
<dbReference type="InterPro" id="IPR001867">
    <property type="entry name" value="OmpR/PhoB-type_DNA-bd"/>
</dbReference>
<evidence type="ECO:0000256" key="4">
    <source>
        <dbReference type="ARBA" id="ARBA00023125"/>
    </source>
</evidence>
<dbReference type="InterPro" id="IPR016032">
    <property type="entry name" value="Sig_transdc_resp-reg_C-effctor"/>
</dbReference>
<name>A0ABW7Y5J9_STRCE</name>
<evidence type="ECO:0000256" key="6">
    <source>
        <dbReference type="PROSITE-ProRule" id="PRU01091"/>
    </source>
</evidence>
<dbReference type="InterPro" id="IPR027417">
    <property type="entry name" value="P-loop_NTPase"/>
</dbReference>
<dbReference type="Pfam" id="PF13424">
    <property type="entry name" value="TPR_12"/>
    <property type="match status" value="1"/>
</dbReference>
<comment type="caution">
    <text evidence="9">The sequence shown here is derived from an EMBL/GenBank/DDBJ whole genome shotgun (WGS) entry which is preliminary data.</text>
</comment>
<keyword evidence="3" id="KW-0805">Transcription regulation</keyword>
<evidence type="ECO:0000256" key="1">
    <source>
        <dbReference type="ARBA" id="ARBA00005820"/>
    </source>
</evidence>